<gene>
    <name evidence="2" type="ORF">HF200_23730</name>
</gene>
<evidence type="ECO:0000313" key="2">
    <source>
        <dbReference type="EMBL" id="NKQ27343.1"/>
    </source>
</evidence>
<evidence type="ECO:0000256" key="1">
    <source>
        <dbReference type="SAM" id="MobiDB-lite"/>
    </source>
</evidence>
<sequence>MRQFMVIAVVGLLLAGCASESEKPERDEPKTASSAVATEAVESPAEETEAVDTSDPVMVDEIDCAGEFYSTVEEAWAEKQEDCDATLSGTETSDTEAKALQVAYSGEGDLDSLGVLYGICAQSGSGSWSYLEQAGSEEQLSEVRGALLLCPDHPDKNKVAKLVGRASTRNKLEADGRVFGDGVYRVGSEVKPGTYYTTDVDGCYWERTDATGEVIDNNFVPAAKRVQVTIMATDHSFHSESCGRWQPIKA</sequence>
<comment type="caution">
    <text evidence="2">The sequence shown here is derived from an EMBL/GenBank/DDBJ whole genome shotgun (WGS) entry which is preliminary data.</text>
</comment>
<feature type="compositionally biased region" description="Acidic residues" evidence="1">
    <location>
        <begin position="44"/>
        <end position="53"/>
    </location>
</feature>
<evidence type="ECO:0008006" key="4">
    <source>
        <dbReference type="Google" id="ProtNLM"/>
    </source>
</evidence>
<name>A0ABX1INY5_STRGB</name>
<keyword evidence="3" id="KW-1185">Reference proteome</keyword>
<proteinExistence type="predicted"/>
<feature type="compositionally biased region" description="Basic and acidic residues" evidence="1">
    <location>
        <begin position="20"/>
        <end position="30"/>
    </location>
</feature>
<dbReference type="RefSeq" id="WP_168375259.1">
    <property type="nucleotide sequence ID" value="NZ_JAAXMD010000263.1"/>
</dbReference>
<reference evidence="2 3" key="1">
    <citation type="submission" date="2020-04" db="EMBL/GenBank/DDBJ databases">
        <title>Genome sequence of Streptomyces galbus strain I339.</title>
        <authorList>
            <person name="Silva E.A.N."/>
            <person name="Merces M."/>
            <person name="Castelo Branco A.P.O.T."/>
            <person name="Vasconcelos P.C."/>
            <person name="Costa N.P."/>
            <person name="Marinho G.C.S."/>
            <person name="Oliveira C.J.B."/>
            <person name="Araujo D."/>
            <person name="Rodrigues Junior V.S."/>
            <person name="Almeida R."/>
            <person name="Silva Filho U.R."/>
            <person name="Andrade A.S.A."/>
            <person name="Cibulski S.P."/>
        </authorList>
    </citation>
    <scope>NUCLEOTIDE SEQUENCE [LARGE SCALE GENOMIC DNA]</scope>
    <source>
        <strain evidence="2 3">I339</strain>
    </source>
</reference>
<dbReference type="Proteomes" id="UP000744032">
    <property type="component" value="Unassembled WGS sequence"/>
</dbReference>
<organism evidence="2 3">
    <name type="scientific">Streptomyces galbus</name>
    <dbReference type="NCBI Taxonomy" id="33898"/>
    <lineage>
        <taxon>Bacteria</taxon>
        <taxon>Bacillati</taxon>
        <taxon>Actinomycetota</taxon>
        <taxon>Actinomycetes</taxon>
        <taxon>Kitasatosporales</taxon>
        <taxon>Streptomycetaceae</taxon>
        <taxon>Streptomyces</taxon>
    </lineage>
</organism>
<accession>A0ABX1INY5</accession>
<dbReference type="EMBL" id="JAAXMD010000263">
    <property type="protein sequence ID" value="NKQ27343.1"/>
    <property type="molecule type" value="Genomic_DNA"/>
</dbReference>
<protein>
    <recommendedName>
        <fullName evidence="4">Lipoprotein</fullName>
    </recommendedName>
</protein>
<dbReference type="PROSITE" id="PS51257">
    <property type="entry name" value="PROKAR_LIPOPROTEIN"/>
    <property type="match status" value="1"/>
</dbReference>
<feature type="compositionally biased region" description="Low complexity" evidence="1">
    <location>
        <begin position="31"/>
        <end position="43"/>
    </location>
</feature>
<evidence type="ECO:0000313" key="3">
    <source>
        <dbReference type="Proteomes" id="UP000744032"/>
    </source>
</evidence>
<feature type="region of interest" description="Disordered" evidence="1">
    <location>
        <begin position="19"/>
        <end position="53"/>
    </location>
</feature>